<feature type="region of interest" description="Disordered" evidence="1">
    <location>
        <begin position="28"/>
        <end position="49"/>
    </location>
</feature>
<dbReference type="SUPFAM" id="SSF103088">
    <property type="entry name" value="OmpA-like"/>
    <property type="match status" value="1"/>
</dbReference>
<dbReference type="Proteomes" id="UP000035763">
    <property type="component" value="Unassembled WGS sequence"/>
</dbReference>
<dbReference type="Gene3D" id="3.30.1330.60">
    <property type="entry name" value="OmpA-like domain"/>
    <property type="match status" value="1"/>
</dbReference>
<dbReference type="InterPro" id="IPR036737">
    <property type="entry name" value="OmpA-like_sf"/>
</dbReference>
<evidence type="ECO:0008006" key="4">
    <source>
        <dbReference type="Google" id="ProtNLM"/>
    </source>
</evidence>
<name>W6K191_9MICO</name>
<accession>W6K191</accession>
<dbReference type="EMBL" id="CAJA01000483">
    <property type="protein sequence ID" value="CCH75227.1"/>
    <property type="molecule type" value="Genomic_DNA"/>
</dbReference>
<evidence type="ECO:0000313" key="2">
    <source>
        <dbReference type="EMBL" id="CCH75227.1"/>
    </source>
</evidence>
<evidence type="ECO:0000313" key="3">
    <source>
        <dbReference type="Proteomes" id="UP000035763"/>
    </source>
</evidence>
<feature type="region of interest" description="Disordered" evidence="1">
    <location>
        <begin position="141"/>
        <end position="199"/>
    </location>
</feature>
<dbReference type="AlphaFoldDB" id="W6K191"/>
<proteinExistence type="predicted"/>
<reference evidence="2 3" key="1">
    <citation type="journal article" date="2013" name="ISME J.">
        <title>A metabolic model for members of the genus Tetrasphaera involved in enhanced biological phosphorus removal.</title>
        <authorList>
            <person name="Kristiansen R."/>
            <person name="Nguyen H.T.T."/>
            <person name="Saunders A.M."/>
            <person name="Nielsen J.L."/>
            <person name="Wimmer R."/>
            <person name="Le V.Q."/>
            <person name="McIlroy S.J."/>
            <person name="Petrovski S."/>
            <person name="Seviour R.J."/>
            <person name="Calteau A."/>
            <person name="Nielsen K.L."/>
            <person name="Nielsen P.H."/>
        </authorList>
    </citation>
    <scope>NUCLEOTIDE SEQUENCE [LARGE SCALE GENOMIC DNA]</scope>
    <source>
        <strain evidence="2 3">Ben110</strain>
    </source>
</reference>
<dbReference type="STRING" id="1193182.BN11_580005"/>
<sequence length="199" mass="21777">MRKALTCQRKARRFSRFSRALLRRHLVRPRPEGDRESRQALFSPPPASYGEFYQPHDARGPDDAALLLDAAGNGDPPARAAITTRLLANGAQATDETIPKVDAVEIMLGHNRHDFMVEAPVLRHLFDAGVPVNRRVLQQGPVAAAGQGRGGHSRAARPDLKLDVEGFGKGRPVAPNSQGGEDNPEGRALNRRVEIRYEG</sequence>
<gene>
    <name evidence="2" type="ORF">BN11_580005</name>
</gene>
<feature type="compositionally biased region" description="Basic and acidic residues" evidence="1">
    <location>
        <begin position="29"/>
        <end position="38"/>
    </location>
</feature>
<organism evidence="2 3">
    <name type="scientific">Nostocoides australiense Ben110</name>
    <dbReference type="NCBI Taxonomy" id="1193182"/>
    <lineage>
        <taxon>Bacteria</taxon>
        <taxon>Bacillati</taxon>
        <taxon>Actinomycetota</taxon>
        <taxon>Actinomycetes</taxon>
        <taxon>Micrococcales</taxon>
        <taxon>Intrasporangiaceae</taxon>
        <taxon>Nostocoides</taxon>
    </lineage>
</organism>
<dbReference type="RefSeq" id="WP_048695535.1">
    <property type="nucleotide sequence ID" value="NZ_HG764815.1"/>
</dbReference>
<comment type="caution">
    <text evidence="2">The sequence shown here is derived from an EMBL/GenBank/DDBJ whole genome shotgun (WGS) entry which is preliminary data.</text>
</comment>
<keyword evidence="3" id="KW-1185">Reference proteome</keyword>
<protein>
    <recommendedName>
        <fullName evidence="4">OmpA-like domain-containing protein</fullName>
    </recommendedName>
</protein>
<evidence type="ECO:0000256" key="1">
    <source>
        <dbReference type="SAM" id="MobiDB-lite"/>
    </source>
</evidence>
<feature type="compositionally biased region" description="Basic and acidic residues" evidence="1">
    <location>
        <begin position="156"/>
        <end position="168"/>
    </location>
</feature>